<dbReference type="Pfam" id="PF17863">
    <property type="entry name" value="AAA_lid_2"/>
    <property type="match status" value="1"/>
</dbReference>
<comment type="caution">
    <text evidence="6">The sequence shown here is derived from an EMBL/GenBank/DDBJ whole genome shotgun (WGS) entry which is preliminary data.</text>
</comment>
<dbReference type="InterPro" id="IPR027417">
    <property type="entry name" value="P-loop_NTPase"/>
</dbReference>
<feature type="domain" description="ChlI/MoxR AAA lid" evidence="5">
    <location>
        <begin position="229"/>
        <end position="299"/>
    </location>
</feature>
<dbReference type="EMBL" id="SRIB01000008">
    <property type="protein sequence ID" value="TFZ39962.1"/>
    <property type="molecule type" value="Genomic_DNA"/>
</dbReference>
<evidence type="ECO:0000313" key="7">
    <source>
        <dbReference type="Proteomes" id="UP000298381"/>
    </source>
</evidence>
<gene>
    <name evidence="6" type="ORF">E4100_06775</name>
</gene>
<dbReference type="PANTHER" id="PTHR42759:SF5">
    <property type="entry name" value="METHANOL DEHYDROGENASE REGULATOR"/>
    <property type="match status" value="1"/>
</dbReference>
<dbReference type="Proteomes" id="UP000298381">
    <property type="component" value="Unassembled WGS sequence"/>
</dbReference>
<dbReference type="Pfam" id="PF07726">
    <property type="entry name" value="AAA_3"/>
    <property type="match status" value="1"/>
</dbReference>
<dbReference type="GO" id="GO:0016887">
    <property type="term" value="F:ATP hydrolysis activity"/>
    <property type="evidence" value="ECO:0007669"/>
    <property type="project" value="InterPro"/>
</dbReference>
<reference evidence="6 7" key="1">
    <citation type="submission" date="2019-03" db="EMBL/GenBank/DDBJ databases">
        <title>Draft genome sequence data and analysis of a Fermenting Bacterium, Soehngenia longevitae strain 1933PT, isolated from petroleum reservoir in Azerbaijan.</title>
        <authorList>
            <person name="Grouzdev D.S."/>
            <person name="Bidzhieva S.K."/>
            <person name="Sokolova D.S."/>
            <person name="Tourova T.P."/>
            <person name="Poltaraus A.B."/>
            <person name="Nazina T.N."/>
        </authorList>
    </citation>
    <scope>NUCLEOTIDE SEQUENCE [LARGE SCALE GENOMIC DNA]</scope>
    <source>
        <strain evidence="6 7">1933P</strain>
    </source>
</reference>
<sequence>MLKQLELLMDNLNSAIVGKKDVIEEVIIALISNGHLLIEDVPGVGKTTLAKALAKSIDLTYKRVQFTPDLTPSDITGISVYDKDSGGFIFKKGPIFCNIFLADEINRTSPKTQSSLLQAMEEFEVTTENEHFLLDKPFLVLATQNPIEYQGTFPLPEAQLDRFFMKISIGYPNKDDEKKILKNYLELKNLDHIKPVLTKSELLSISKEVEEIIVHDEILEYILDIVNLTRNYKSIALGASPRASIDILKASKSMAYLSNRDYVIHDDVKKIINPVLRHRLVLSAEARLEKRNIDEVIDDMIKKLYIGGVYA</sequence>
<dbReference type="RefSeq" id="WP_135271278.1">
    <property type="nucleotide sequence ID" value="NZ_SRIB01000008.1"/>
</dbReference>
<organism evidence="6 7">
    <name type="scientific">Soehngenia longivitae</name>
    <dbReference type="NCBI Taxonomy" id="2562294"/>
    <lineage>
        <taxon>Bacteria</taxon>
        <taxon>Bacillati</taxon>
        <taxon>Bacillota</taxon>
        <taxon>Tissierellia</taxon>
        <taxon>Tissierellales</taxon>
        <taxon>Tissierellaceae</taxon>
        <taxon>Soehngenia</taxon>
    </lineage>
</organism>
<dbReference type="InterPro" id="IPR041628">
    <property type="entry name" value="ChlI/MoxR_AAA_lid"/>
</dbReference>
<dbReference type="Gene3D" id="3.40.50.300">
    <property type="entry name" value="P-loop containing nucleotide triphosphate hydrolases"/>
    <property type="match status" value="1"/>
</dbReference>
<dbReference type="AlphaFoldDB" id="A0A4Z0D5J1"/>
<dbReference type="PANTHER" id="PTHR42759">
    <property type="entry name" value="MOXR FAMILY PROTEIN"/>
    <property type="match status" value="1"/>
</dbReference>
<dbReference type="InterPro" id="IPR050764">
    <property type="entry name" value="CbbQ/NirQ/NorQ/GpvN"/>
</dbReference>
<keyword evidence="2" id="KW-0067">ATP-binding</keyword>
<evidence type="ECO:0000256" key="1">
    <source>
        <dbReference type="ARBA" id="ARBA00022741"/>
    </source>
</evidence>
<dbReference type="FunFam" id="3.40.50.300:FF:000640">
    <property type="entry name" value="MoxR family ATPase"/>
    <property type="match status" value="1"/>
</dbReference>
<evidence type="ECO:0000256" key="3">
    <source>
        <dbReference type="ARBA" id="ARBA00061607"/>
    </source>
</evidence>
<dbReference type="Gene3D" id="1.10.8.80">
    <property type="entry name" value="Magnesium chelatase subunit I, C-Terminal domain"/>
    <property type="match status" value="1"/>
</dbReference>
<protein>
    <submittedName>
        <fullName evidence="6">MoxR family ATPase</fullName>
    </submittedName>
</protein>
<proteinExistence type="inferred from homology"/>
<evidence type="ECO:0000256" key="2">
    <source>
        <dbReference type="ARBA" id="ARBA00022840"/>
    </source>
</evidence>
<feature type="domain" description="ATPase AAA-3" evidence="4">
    <location>
        <begin position="35"/>
        <end position="165"/>
    </location>
</feature>
<dbReference type="GO" id="GO:0005524">
    <property type="term" value="F:ATP binding"/>
    <property type="evidence" value="ECO:0007669"/>
    <property type="project" value="UniProtKB-KW"/>
</dbReference>
<dbReference type="SUPFAM" id="SSF52540">
    <property type="entry name" value="P-loop containing nucleoside triphosphate hydrolases"/>
    <property type="match status" value="1"/>
</dbReference>
<dbReference type="CDD" id="cd00009">
    <property type="entry name" value="AAA"/>
    <property type="match status" value="1"/>
</dbReference>
<evidence type="ECO:0000259" key="5">
    <source>
        <dbReference type="Pfam" id="PF17863"/>
    </source>
</evidence>
<dbReference type="InterPro" id="IPR011703">
    <property type="entry name" value="ATPase_AAA-3"/>
</dbReference>
<name>A0A4Z0D5J1_9FIRM</name>
<accession>A0A4Z0D5J1</accession>
<evidence type="ECO:0000259" key="4">
    <source>
        <dbReference type="Pfam" id="PF07726"/>
    </source>
</evidence>
<keyword evidence="7" id="KW-1185">Reference proteome</keyword>
<evidence type="ECO:0000313" key="6">
    <source>
        <dbReference type="EMBL" id="TFZ39962.1"/>
    </source>
</evidence>
<dbReference type="OrthoDB" id="9808397at2"/>
<comment type="similarity">
    <text evidence="3">Belongs to the MoxR family.</text>
</comment>
<dbReference type="PIRSF" id="PIRSF002849">
    <property type="entry name" value="AAA_ATPase_chaperone_MoxR_prd"/>
    <property type="match status" value="1"/>
</dbReference>
<keyword evidence="1" id="KW-0547">Nucleotide-binding</keyword>